<evidence type="ECO:0000256" key="15">
    <source>
        <dbReference type="ARBA" id="ARBA00023211"/>
    </source>
</evidence>
<dbReference type="PANTHER" id="PTHR14950:SF62">
    <property type="entry name" value="DICER-LIKE PROTEIN 1"/>
    <property type="match status" value="1"/>
</dbReference>
<dbReference type="FunFam" id="1.10.1520.10:FF:000015">
    <property type="entry name" value="Dicer-like protein 1"/>
    <property type="match status" value="1"/>
</dbReference>
<dbReference type="SMART" id="SM00487">
    <property type="entry name" value="DEXDc"/>
    <property type="match status" value="1"/>
</dbReference>
<feature type="domain" description="RNase III" evidence="19">
    <location>
        <begin position="1226"/>
        <end position="1386"/>
    </location>
</feature>
<dbReference type="SUPFAM" id="SSF52540">
    <property type="entry name" value="P-loop containing nucleoside triphosphate hydrolases"/>
    <property type="match status" value="1"/>
</dbReference>
<keyword evidence="7" id="KW-0547">Nucleotide-binding</keyword>
<evidence type="ECO:0000256" key="2">
    <source>
        <dbReference type="ARBA" id="ARBA00001946"/>
    </source>
</evidence>
<feature type="domain" description="PAZ" evidence="20">
    <location>
        <begin position="864"/>
        <end position="989"/>
    </location>
</feature>
<evidence type="ECO:0000256" key="1">
    <source>
        <dbReference type="ARBA" id="ARBA00001936"/>
    </source>
</evidence>
<dbReference type="EMBL" id="ML119052">
    <property type="protein sequence ID" value="ROT40524.1"/>
    <property type="molecule type" value="Genomic_DNA"/>
</dbReference>
<dbReference type="PROSITE" id="PS51192">
    <property type="entry name" value="HELICASE_ATP_BIND_1"/>
    <property type="match status" value="1"/>
</dbReference>
<comment type="cofactor">
    <cofactor evidence="1">
        <name>Mn(2+)</name>
        <dbReference type="ChEBI" id="CHEBI:29035"/>
    </cofactor>
</comment>
<feature type="domain" description="Helicase C-terminal" evidence="22">
    <location>
        <begin position="418"/>
        <end position="585"/>
    </location>
</feature>
<dbReference type="GO" id="GO:0005737">
    <property type="term" value="C:cytoplasm"/>
    <property type="evidence" value="ECO:0007669"/>
    <property type="project" value="TreeGrafter"/>
</dbReference>
<evidence type="ECO:0000256" key="10">
    <source>
        <dbReference type="ARBA" id="ARBA00022833"/>
    </source>
</evidence>
<dbReference type="Pfam" id="PF03368">
    <property type="entry name" value="Dicer_dimer"/>
    <property type="match status" value="1"/>
</dbReference>
<protein>
    <recommendedName>
        <fullName evidence="3">Dicer-like protein 1</fullName>
    </recommendedName>
</protein>
<dbReference type="Gene3D" id="3.40.50.300">
    <property type="entry name" value="P-loop containing nucleotide triphosphate hydrolases"/>
    <property type="match status" value="2"/>
</dbReference>
<keyword evidence="15" id="KW-0464">Manganese</keyword>
<dbReference type="InterPro" id="IPR005034">
    <property type="entry name" value="Dicer_dimerisation"/>
</dbReference>
<dbReference type="GO" id="GO:0030422">
    <property type="term" value="P:siRNA processing"/>
    <property type="evidence" value="ECO:0007669"/>
    <property type="project" value="TreeGrafter"/>
</dbReference>
<dbReference type="GO" id="GO:0046872">
    <property type="term" value="F:metal ion binding"/>
    <property type="evidence" value="ECO:0007669"/>
    <property type="project" value="UniProtKB-KW"/>
</dbReference>
<evidence type="ECO:0000256" key="3">
    <source>
        <dbReference type="ARBA" id="ARBA00020797"/>
    </source>
</evidence>
<proteinExistence type="inferred from homology"/>
<dbReference type="InterPro" id="IPR056755">
    <property type="entry name" value="DSRM_2"/>
</dbReference>
<keyword evidence="13 17" id="KW-0694">RNA-binding</keyword>
<dbReference type="GO" id="GO:0005524">
    <property type="term" value="F:ATP binding"/>
    <property type="evidence" value="ECO:0007669"/>
    <property type="project" value="UniProtKB-KW"/>
</dbReference>
<reference evidence="24 25" key="1">
    <citation type="journal article" date="2018" name="Mol. Ecol.">
        <title>The obligate alkalophilic soda-lake fungus Sodiomyces alkalinus has shifted to a protein diet.</title>
        <authorList>
            <person name="Grum-Grzhimaylo A.A."/>
            <person name="Falkoski D.L."/>
            <person name="van den Heuvel J."/>
            <person name="Valero-Jimenez C.A."/>
            <person name="Min B."/>
            <person name="Choi I.G."/>
            <person name="Lipzen A."/>
            <person name="Daum C.G."/>
            <person name="Aanen D.K."/>
            <person name="Tsang A."/>
            <person name="Henrissat B."/>
            <person name="Bilanenko E.N."/>
            <person name="de Vries R.P."/>
            <person name="van Kan J.A.L."/>
            <person name="Grigoriev I.V."/>
            <person name="Debets A.J.M."/>
        </authorList>
    </citation>
    <scope>NUCLEOTIDE SEQUENCE [LARGE SCALE GENOMIC DNA]</scope>
    <source>
        <strain evidence="24 25">F11</strain>
    </source>
</reference>
<dbReference type="InterPro" id="IPR006935">
    <property type="entry name" value="Helicase/UvrB_N"/>
</dbReference>
<keyword evidence="8" id="KW-0378">Hydrolase</keyword>
<dbReference type="InterPro" id="IPR000999">
    <property type="entry name" value="RNase_III_dom"/>
</dbReference>
<dbReference type="PROSITE" id="PS50821">
    <property type="entry name" value="PAZ"/>
    <property type="match status" value="1"/>
</dbReference>
<dbReference type="GO" id="GO:0004525">
    <property type="term" value="F:ribonuclease III activity"/>
    <property type="evidence" value="ECO:0007669"/>
    <property type="project" value="InterPro"/>
</dbReference>
<dbReference type="GO" id="GO:0051607">
    <property type="term" value="P:defense response to virus"/>
    <property type="evidence" value="ECO:0007669"/>
    <property type="project" value="UniProtKB-KW"/>
</dbReference>
<keyword evidence="25" id="KW-1185">Reference proteome</keyword>
<dbReference type="GO" id="GO:0004386">
    <property type="term" value="F:helicase activity"/>
    <property type="evidence" value="ECO:0007669"/>
    <property type="project" value="UniProtKB-KW"/>
</dbReference>
<evidence type="ECO:0000256" key="14">
    <source>
        <dbReference type="ARBA" id="ARBA00023118"/>
    </source>
</evidence>
<organism evidence="24 25">
    <name type="scientific">Sodiomyces alkalinus (strain CBS 110278 / VKM F-3762 / F11)</name>
    <name type="common">Alkaliphilic filamentous fungus</name>
    <dbReference type="NCBI Taxonomy" id="1314773"/>
    <lineage>
        <taxon>Eukaryota</taxon>
        <taxon>Fungi</taxon>
        <taxon>Dikarya</taxon>
        <taxon>Ascomycota</taxon>
        <taxon>Pezizomycotina</taxon>
        <taxon>Sordariomycetes</taxon>
        <taxon>Hypocreomycetidae</taxon>
        <taxon>Glomerellales</taxon>
        <taxon>Plectosphaerellaceae</taxon>
        <taxon>Sodiomyces</taxon>
    </lineage>
</organism>
<dbReference type="InterPro" id="IPR003100">
    <property type="entry name" value="PAZ_dom"/>
</dbReference>
<dbReference type="CDD" id="cd18034">
    <property type="entry name" value="DEXHc_dicer"/>
    <property type="match status" value="1"/>
</dbReference>
<dbReference type="InterPro" id="IPR014001">
    <property type="entry name" value="Helicase_ATP-bd"/>
</dbReference>
<dbReference type="Pfam" id="PF00636">
    <property type="entry name" value="Ribonuclease_3"/>
    <property type="match status" value="2"/>
</dbReference>
<evidence type="ECO:0000256" key="16">
    <source>
        <dbReference type="ARBA" id="ARBA00035116"/>
    </source>
</evidence>
<dbReference type="RefSeq" id="XP_028468330.1">
    <property type="nucleotide sequence ID" value="XM_028607845.1"/>
</dbReference>
<dbReference type="GO" id="GO:0005634">
    <property type="term" value="C:nucleus"/>
    <property type="evidence" value="ECO:0007669"/>
    <property type="project" value="TreeGrafter"/>
</dbReference>
<comment type="similarity">
    <text evidence="16 17">Belongs to the helicase family. Dicer subfamily.</text>
</comment>
<dbReference type="InterPro" id="IPR001650">
    <property type="entry name" value="Helicase_C-like"/>
</dbReference>
<dbReference type="PROSITE" id="PS50142">
    <property type="entry name" value="RNASE_3_2"/>
    <property type="match status" value="2"/>
</dbReference>
<evidence type="ECO:0000256" key="6">
    <source>
        <dbReference type="ARBA" id="ARBA00022737"/>
    </source>
</evidence>
<keyword evidence="4" id="KW-0930">Antiviral protein</keyword>
<dbReference type="GO" id="GO:0003677">
    <property type="term" value="F:DNA binding"/>
    <property type="evidence" value="ECO:0007669"/>
    <property type="project" value="InterPro"/>
</dbReference>
<sequence length="1530" mass="173661">MDVRKLSDKTTGSDDDNGSAGDGDSDSSDSQSFTINPPKAPKTSEKKRADYAAFQSWIHDNRVQRPNQPEPITPRGPKRQSASLLHQGRRIINNPREYQMEIFERAKKKNIIAVLPTGSGKTLIAAMLLRHCLEKEIADRHAGNPKRTAFFLVEKVALVNQQHAVLECNLDYPIARLCGAMLDPSWHQDDWQRQWDDHMVVVCTAAILQSCLAKSFIRIDQVNLLVFDEAHHAKGNHPYARIIKDFYVSERDLTRRPRIFGMTASPVDAQTDISTAAIRLEGLLHSEIATIPDDAFSYKDVQNDINDHVLMFDYLPEPFTTPLHLKIQNLVRRNRLFSGALTFSHASSAVLGPWCVDRFWQLLLTEEMISRLAAKTRLDFDLALFGQTESAAVDQLRQVIRGHSFSEVSRSKDHLSSKVIALLDLLQDRFRNPTSDKCIIFADQRNTAILLADLLRQSGVVVNNLQAAPLVGGQADAGPFSMSYPDQVDTILRFKRGHHNCLVATSVAEEGLDIPDCNLVVRFDRVTSVIQYVQSRGRARQQNSEYVCMIERGKWSHIKSRKQAAEDYLYIRRFCNSLPEDRKIQGWDPDATAVHLDRHREVHVIPSTGATLNWSSSLELVSNFVSSLQAHDEVLSPSYLVLQIGRQYICEVQLPSKSPVQAASGTPQKSKAEARCSAAFALCMELVQKKYVDHHLRPVFAKTLPAMRNARLAISSRKRAEYTMRTKPQIWSRLGPVSSSLFATFLTLESPEAVGRSTRPLVLLTRERLPDLPGIPLFFGNERASTARPVAVPGPLPVTADDLECVRVFTLRIFKDIFSKEYDAGVEDLPYFLVPSSVHHHDLSFSGATDPSSCIDWGHLRSTRDLEYLSWDETSPPSFFRDKFVIDPFRGNRKLYLRGVREDMKPTDQVPDGVPDPGYRMWKDVEHNIKEYSVSLWASRRKDRVWRDNQPVIEAEVVSMRRNFLGEFEEEEEPANTCYVILEPLHVSTVPADVAAMALLFPAIMHRIEDNLIALDACKMLKLEIRPDLALEAMTKDSDNSEDHDQEKINFQAGMGKNYERLEFLGDCFLKMATTIALFTQIPENNEFEYHVERMLLISNQNLLNVALKKNLQEFVRSQQFNRRSWYPEGLRLKRGKAARARAVHSLADKSIADVCEALIGASYLTYTEEEEKEEEEEDFDMAVRAVTAVVRNKNHKMSSYKDYYARFRVPDWQTAAGTPDQLRVVREIKEQMGYEFKSPALLRCAFKHPSYPRQYENVPNYQRLEFLGDALLDMVCVDFLFKKFPHADPQWLTEHKMAMVANEFLACLCVHLGFHHRILHLSPGMSSQIKEYVGDLHLVRREAEHNAASPDEVKPSYWIHVDQPGPKFLSDVVEAYIGALFVDSQYDFGQVRRFFEQHVRPFFTDMALYDSFASRHPVTTLTHKMREELGCRDWRLLVSEVPPAVDEAGAASMTDTTVVCGFMVHGRVCVHETAVSGRHAKIATAKTALKKLEETGWREAFRKAFGCDCDGMGGRGGDELPFQLTGQTG</sequence>
<dbReference type="SMART" id="SM00535">
    <property type="entry name" value="RIBOc"/>
    <property type="match status" value="2"/>
</dbReference>
<dbReference type="STRING" id="1314773.A0A3N2Q186"/>
<evidence type="ECO:0000256" key="8">
    <source>
        <dbReference type="ARBA" id="ARBA00022801"/>
    </source>
</evidence>
<comment type="cofactor">
    <cofactor evidence="2">
        <name>Mg(2+)</name>
        <dbReference type="ChEBI" id="CHEBI:18420"/>
    </cofactor>
</comment>
<dbReference type="Gene3D" id="3.30.160.380">
    <property type="entry name" value="Dicer dimerisation domain"/>
    <property type="match status" value="1"/>
</dbReference>
<dbReference type="OrthoDB" id="416741at2759"/>
<evidence type="ECO:0000256" key="7">
    <source>
        <dbReference type="ARBA" id="ARBA00022741"/>
    </source>
</evidence>
<evidence type="ECO:0000313" key="25">
    <source>
        <dbReference type="Proteomes" id="UP000272025"/>
    </source>
</evidence>
<feature type="region of interest" description="Disordered" evidence="18">
    <location>
        <begin position="1"/>
        <end position="84"/>
    </location>
</feature>
<evidence type="ECO:0000259" key="20">
    <source>
        <dbReference type="PROSITE" id="PS50821"/>
    </source>
</evidence>
<dbReference type="CDD" id="cd00593">
    <property type="entry name" value="RIBOc"/>
    <property type="match status" value="2"/>
</dbReference>
<dbReference type="Pfam" id="PF00271">
    <property type="entry name" value="Helicase_C"/>
    <property type="match status" value="1"/>
</dbReference>
<feature type="compositionally biased region" description="Basic and acidic residues" evidence="18">
    <location>
        <begin position="1"/>
        <end position="12"/>
    </location>
</feature>
<keyword evidence="12" id="KW-0460">Magnesium</keyword>
<evidence type="ECO:0000256" key="9">
    <source>
        <dbReference type="ARBA" id="ARBA00022806"/>
    </source>
</evidence>
<evidence type="ECO:0000256" key="18">
    <source>
        <dbReference type="SAM" id="MobiDB-lite"/>
    </source>
</evidence>
<evidence type="ECO:0000256" key="11">
    <source>
        <dbReference type="ARBA" id="ARBA00022840"/>
    </source>
</evidence>
<accession>A0A3N2Q186</accession>
<dbReference type="PANTHER" id="PTHR14950">
    <property type="entry name" value="DICER-RELATED"/>
    <property type="match status" value="1"/>
</dbReference>
<dbReference type="Proteomes" id="UP000272025">
    <property type="component" value="Unassembled WGS sequence"/>
</dbReference>
<evidence type="ECO:0000259" key="19">
    <source>
        <dbReference type="PROSITE" id="PS50142"/>
    </source>
</evidence>
<feature type="compositionally biased region" description="Acidic residues" evidence="18">
    <location>
        <begin position="13"/>
        <end position="27"/>
    </location>
</feature>
<evidence type="ECO:0000259" key="23">
    <source>
        <dbReference type="PROSITE" id="PS51327"/>
    </source>
</evidence>
<keyword evidence="11" id="KW-0067">ATP-binding</keyword>
<evidence type="ECO:0000256" key="17">
    <source>
        <dbReference type="PROSITE-ProRule" id="PRU00657"/>
    </source>
</evidence>
<dbReference type="Pfam" id="PF24995">
    <property type="entry name" value="DSRM_2"/>
    <property type="match status" value="1"/>
</dbReference>
<dbReference type="InterPro" id="IPR038248">
    <property type="entry name" value="Dicer_dimer_sf"/>
</dbReference>
<keyword evidence="10" id="KW-0862">Zinc</keyword>
<dbReference type="InterPro" id="IPR027417">
    <property type="entry name" value="P-loop_NTPase"/>
</dbReference>
<dbReference type="PROSITE" id="PS00517">
    <property type="entry name" value="RNASE_3_1"/>
    <property type="match status" value="1"/>
</dbReference>
<dbReference type="GO" id="GO:0050688">
    <property type="term" value="P:regulation of defense response to virus"/>
    <property type="evidence" value="ECO:0007669"/>
    <property type="project" value="UniProtKB-KW"/>
</dbReference>
<evidence type="ECO:0000256" key="4">
    <source>
        <dbReference type="ARBA" id="ARBA00022721"/>
    </source>
</evidence>
<feature type="domain" description="Helicase ATP-binding" evidence="21">
    <location>
        <begin position="102"/>
        <end position="284"/>
    </location>
</feature>
<keyword evidence="5" id="KW-0479">Metal-binding</keyword>
<dbReference type="SMART" id="SM00490">
    <property type="entry name" value="HELICc"/>
    <property type="match status" value="1"/>
</dbReference>
<dbReference type="InterPro" id="IPR036389">
    <property type="entry name" value="RNase_III_sf"/>
</dbReference>
<keyword evidence="9" id="KW-0347">Helicase</keyword>
<dbReference type="PROSITE" id="PS51194">
    <property type="entry name" value="HELICASE_CTER"/>
    <property type="match status" value="1"/>
</dbReference>
<evidence type="ECO:0000313" key="24">
    <source>
        <dbReference type="EMBL" id="ROT40524.1"/>
    </source>
</evidence>
<keyword evidence="6" id="KW-0677">Repeat</keyword>
<dbReference type="Gene3D" id="1.10.1520.10">
    <property type="entry name" value="Ribonuclease III domain"/>
    <property type="match status" value="2"/>
</dbReference>
<keyword evidence="14" id="KW-0051">Antiviral defense</keyword>
<name>A0A3N2Q186_SODAK</name>
<dbReference type="GO" id="GO:0003723">
    <property type="term" value="F:RNA binding"/>
    <property type="evidence" value="ECO:0007669"/>
    <property type="project" value="UniProtKB-UniRule"/>
</dbReference>
<dbReference type="SUPFAM" id="SSF69065">
    <property type="entry name" value="RNase III domain-like"/>
    <property type="match status" value="2"/>
</dbReference>
<dbReference type="GeneID" id="39576323"/>
<dbReference type="Pfam" id="PF04851">
    <property type="entry name" value="ResIII"/>
    <property type="match status" value="1"/>
</dbReference>
<evidence type="ECO:0000256" key="13">
    <source>
        <dbReference type="ARBA" id="ARBA00022884"/>
    </source>
</evidence>
<evidence type="ECO:0000256" key="5">
    <source>
        <dbReference type="ARBA" id="ARBA00022723"/>
    </source>
</evidence>
<evidence type="ECO:0000256" key="12">
    <source>
        <dbReference type="ARBA" id="ARBA00022842"/>
    </source>
</evidence>
<evidence type="ECO:0000259" key="21">
    <source>
        <dbReference type="PROSITE" id="PS51192"/>
    </source>
</evidence>
<evidence type="ECO:0000259" key="22">
    <source>
        <dbReference type="PROSITE" id="PS51194"/>
    </source>
</evidence>
<gene>
    <name evidence="24" type="ORF">SODALDRAFT_272656</name>
</gene>
<dbReference type="PROSITE" id="PS51327">
    <property type="entry name" value="DICER_DSRBF"/>
    <property type="match status" value="1"/>
</dbReference>
<feature type="domain" description="RNase III" evidence="19">
    <location>
        <begin position="1028"/>
        <end position="1168"/>
    </location>
</feature>
<feature type="domain" description="Dicer dsRNA-binding fold" evidence="23">
    <location>
        <begin position="617"/>
        <end position="706"/>
    </location>
</feature>